<keyword evidence="8" id="KW-1185">Reference proteome</keyword>
<reference evidence="7" key="1">
    <citation type="journal article" date="2020" name="Fungal Divers.">
        <title>Resolving the Mortierellaceae phylogeny through synthesis of multi-gene phylogenetics and phylogenomics.</title>
        <authorList>
            <person name="Vandepol N."/>
            <person name="Liber J."/>
            <person name="Desiro A."/>
            <person name="Na H."/>
            <person name="Kennedy M."/>
            <person name="Barry K."/>
            <person name="Grigoriev I.V."/>
            <person name="Miller A.N."/>
            <person name="O'Donnell K."/>
            <person name="Stajich J.E."/>
            <person name="Bonito G."/>
        </authorList>
    </citation>
    <scope>NUCLEOTIDE SEQUENCE</scope>
    <source>
        <strain evidence="7">CK1249</strain>
    </source>
</reference>
<dbReference type="Pfam" id="PF10780">
    <property type="entry name" value="MRP_L53"/>
    <property type="match status" value="1"/>
</dbReference>
<evidence type="ECO:0000256" key="6">
    <source>
        <dbReference type="ARBA" id="ARBA00035180"/>
    </source>
</evidence>
<keyword evidence="3 7" id="KW-0689">Ribosomal protein</keyword>
<dbReference type="EMBL" id="JAAAHY010000039">
    <property type="protein sequence ID" value="KAF9968084.1"/>
    <property type="molecule type" value="Genomic_DNA"/>
</dbReference>
<evidence type="ECO:0000256" key="4">
    <source>
        <dbReference type="ARBA" id="ARBA00023128"/>
    </source>
</evidence>
<evidence type="ECO:0000313" key="8">
    <source>
        <dbReference type="Proteomes" id="UP000738359"/>
    </source>
</evidence>
<evidence type="ECO:0000256" key="3">
    <source>
        <dbReference type="ARBA" id="ARBA00022980"/>
    </source>
</evidence>
<proteinExistence type="inferred from homology"/>
<dbReference type="GO" id="GO:0005762">
    <property type="term" value="C:mitochondrial large ribosomal subunit"/>
    <property type="evidence" value="ECO:0007669"/>
    <property type="project" value="TreeGrafter"/>
</dbReference>
<dbReference type="AlphaFoldDB" id="A0A9P6M6S4"/>
<dbReference type="Proteomes" id="UP000738359">
    <property type="component" value="Unassembled WGS sequence"/>
</dbReference>
<evidence type="ECO:0000256" key="2">
    <source>
        <dbReference type="ARBA" id="ARBA00005557"/>
    </source>
</evidence>
<gene>
    <name evidence="7" type="primary">MRPL44</name>
    <name evidence="7" type="ORF">BGZ70_006746</name>
</gene>
<evidence type="ECO:0000313" key="7">
    <source>
        <dbReference type="EMBL" id="KAF9968084.1"/>
    </source>
</evidence>
<comment type="similarity">
    <text evidence="2">Belongs to the mitochondrion-specific ribosomal protein mL53 family.</text>
</comment>
<dbReference type="GO" id="GO:0003735">
    <property type="term" value="F:structural constituent of ribosome"/>
    <property type="evidence" value="ECO:0007669"/>
    <property type="project" value="TreeGrafter"/>
</dbReference>
<keyword evidence="4" id="KW-0496">Mitochondrion</keyword>
<protein>
    <recommendedName>
        <fullName evidence="6">Large ribosomal subunit protein mL53</fullName>
    </recommendedName>
</protein>
<keyword evidence="5" id="KW-0687">Ribonucleoprotein</keyword>
<dbReference type="Gene3D" id="3.40.30.10">
    <property type="entry name" value="Glutaredoxin"/>
    <property type="match status" value="1"/>
</dbReference>
<dbReference type="PANTHER" id="PTHR28236">
    <property type="entry name" value="54S RIBOSOMAL PROTEIN L44, MITOCHONDRIAL"/>
    <property type="match status" value="1"/>
</dbReference>
<dbReference type="OrthoDB" id="4136894at2759"/>
<accession>A0A9P6M6S4</accession>
<organism evidence="7 8">
    <name type="scientific">Mortierella alpina</name>
    <name type="common">Oleaginous fungus</name>
    <name type="synonym">Mortierella renispora</name>
    <dbReference type="NCBI Taxonomy" id="64518"/>
    <lineage>
        <taxon>Eukaryota</taxon>
        <taxon>Fungi</taxon>
        <taxon>Fungi incertae sedis</taxon>
        <taxon>Mucoromycota</taxon>
        <taxon>Mortierellomycotina</taxon>
        <taxon>Mortierellomycetes</taxon>
        <taxon>Mortierellales</taxon>
        <taxon>Mortierellaceae</taxon>
        <taxon>Mortierella</taxon>
    </lineage>
</organism>
<sequence>MSAASMSKFLTQVKVSMAPFSPASKSAKIFLSRIITNDSMTANPALKIVTQSHADVTKAPLISVTYKDGKTLDLQTGEMKVNDVLRQVGKHARKLQEKEDATA</sequence>
<comment type="caution">
    <text evidence="7">The sequence shown here is derived from an EMBL/GenBank/DDBJ whole genome shotgun (WGS) entry which is preliminary data.</text>
</comment>
<name>A0A9P6M6S4_MORAP</name>
<dbReference type="InterPro" id="IPR042776">
    <property type="entry name" value="Ribosomal_mL53_fung"/>
</dbReference>
<comment type="subcellular location">
    <subcellularLocation>
        <location evidence="1">Mitochondrion</location>
    </subcellularLocation>
</comment>
<dbReference type="InterPro" id="IPR019716">
    <property type="entry name" value="Ribosomal_mL53"/>
</dbReference>
<evidence type="ECO:0000256" key="5">
    <source>
        <dbReference type="ARBA" id="ARBA00023274"/>
    </source>
</evidence>
<dbReference type="PANTHER" id="PTHR28236:SF1">
    <property type="entry name" value="LARGE RIBOSOMAL SUBUNIT PROTEIN ML53"/>
    <property type="match status" value="1"/>
</dbReference>
<evidence type="ECO:0000256" key="1">
    <source>
        <dbReference type="ARBA" id="ARBA00004173"/>
    </source>
</evidence>